<protein>
    <submittedName>
        <fullName evidence="2">Uncharacterized protein</fullName>
    </submittedName>
</protein>
<gene>
    <name evidence="2" type="ORF">HPB51_010654</name>
</gene>
<comment type="caution">
    <text evidence="2">The sequence shown here is derived from an EMBL/GenBank/DDBJ whole genome shotgun (WGS) entry which is preliminary data.</text>
</comment>
<proteinExistence type="predicted"/>
<evidence type="ECO:0000256" key="1">
    <source>
        <dbReference type="SAM" id="MobiDB-lite"/>
    </source>
</evidence>
<name>A0A9J6ENF2_RHIMP</name>
<accession>A0A9J6ENF2</accession>
<evidence type="ECO:0000313" key="2">
    <source>
        <dbReference type="EMBL" id="KAH8035902.1"/>
    </source>
</evidence>
<organism evidence="2 3">
    <name type="scientific">Rhipicephalus microplus</name>
    <name type="common">Cattle tick</name>
    <name type="synonym">Boophilus microplus</name>
    <dbReference type="NCBI Taxonomy" id="6941"/>
    <lineage>
        <taxon>Eukaryota</taxon>
        <taxon>Metazoa</taxon>
        <taxon>Ecdysozoa</taxon>
        <taxon>Arthropoda</taxon>
        <taxon>Chelicerata</taxon>
        <taxon>Arachnida</taxon>
        <taxon>Acari</taxon>
        <taxon>Parasitiformes</taxon>
        <taxon>Ixodida</taxon>
        <taxon>Ixodoidea</taxon>
        <taxon>Ixodidae</taxon>
        <taxon>Rhipicephalinae</taxon>
        <taxon>Rhipicephalus</taxon>
        <taxon>Boophilus</taxon>
    </lineage>
</organism>
<reference evidence="2" key="2">
    <citation type="submission" date="2021-09" db="EMBL/GenBank/DDBJ databases">
        <authorList>
            <person name="Jia N."/>
            <person name="Wang J."/>
            <person name="Shi W."/>
            <person name="Du L."/>
            <person name="Sun Y."/>
            <person name="Zhan W."/>
            <person name="Jiang J."/>
            <person name="Wang Q."/>
            <person name="Zhang B."/>
            <person name="Ji P."/>
            <person name="Sakyi L.B."/>
            <person name="Cui X."/>
            <person name="Yuan T."/>
            <person name="Jiang B."/>
            <person name="Yang W."/>
            <person name="Lam T.T.-Y."/>
            <person name="Chang Q."/>
            <person name="Ding S."/>
            <person name="Wang X."/>
            <person name="Zhu J."/>
            <person name="Ruan X."/>
            <person name="Zhao L."/>
            <person name="Wei J."/>
            <person name="Que T."/>
            <person name="Du C."/>
            <person name="Cheng J."/>
            <person name="Dai P."/>
            <person name="Han X."/>
            <person name="Huang E."/>
            <person name="Gao Y."/>
            <person name="Liu J."/>
            <person name="Shao H."/>
            <person name="Ye R."/>
            <person name="Li L."/>
            <person name="Wei W."/>
            <person name="Wang X."/>
            <person name="Wang C."/>
            <person name="Huo Q."/>
            <person name="Li W."/>
            <person name="Guo W."/>
            <person name="Chen H."/>
            <person name="Chen S."/>
            <person name="Zhou L."/>
            <person name="Zhou L."/>
            <person name="Ni X."/>
            <person name="Tian J."/>
            <person name="Zhou Y."/>
            <person name="Sheng Y."/>
            <person name="Liu T."/>
            <person name="Pan Y."/>
            <person name="Xia L."/>
            <person name="Li J."/>
            <person name="Zhao F."/>
            <person name="Cao W."/>
        </authorList>
    </citation>
    <scope>NUCLEOTIDE SEQUENCE</scope>
    <source>
        <strain evidence="2">Rmic-2018</strain>
        <tissue evidence="2">Larvae</tissue>
    </source>
</reference>
<feature type="region of interest" description="Disordered" evidence="1">
    <location>
        <begin position="1"/>
        <end position="27"/>
    </location>
</feature>
<dbReference type="Proteomes" id="UP000821866">
    <property type="component" value="Chromosome 11"/>
</dbReference>
<sequence length="101" mass="10837">MSGGGRRATKSGGSSAVEPRGAGGRRASLPYRNVVDLAKALCKTCRQRRASYAAGVVIALPGIIQSTSVADVHIVFTFDRCLRLEKRECRHGVFPQTYASI</sequence>
<evidence type="ECO:0000313" key="3">
    <source>
        <dbReference type="Proteomes" id="UP000821866"/>
    </source>
</evidence>
<reference evidence="2" key="1">
    <citation type="journal article" date="2020" name="Cell">
        <title>Large-Scale Comparative Analyses of Tick Genomes Elucidate Their Genetic Diversity and Vector Capacities.</title>
        <authorList>
            <consortium name="Tick Genome and Microbiome Consortium (TIGMIC)"/>
            <person name="Jia N."/>
            <person name="Wang J."/>
            <person name="Shi W."/>
            <person name="Du L."/>
            <person name="Sun Y."/>
            <person name="Zhan W."/>
            <person name="Jiang J.F."/>
            <person name="Wang Q."/>
            <person name="Zhang B."/>
            <person name="Ji P."/>
            <person name="Bell-Sakyi L."/>
            <person name="Cui X.M."/>
            <person name="Yuan T.T."/>
            <person name="Jiang B.G."/>
            <person name="Yang W.F."/>
            <person name="Lam T.T."/>
            <person name="Chang Q.C."/>
            <person name="Ding S.J."/>
            <person name="Wang X.J."/>
            <person name="Zhu J.G."/>
            <person name="Ruan X.D."/>
            <person name="Zhao L."/>
            <person name="Wei J.T."/>
            <person name="Ye R.Z."/>
            <person name="Que T.C."/>
            <person name="Du C.H."/>
            <person name="Zhou Y.H."/>
            <person name="Cheng J.X."/>
            <person name="Dai P.F."/>
            <person name="Guo W.B."/>
            <person name="Han X.H."/>
            <person name="Huang E.J."/>
            <person name="Li L.F."/>
            <person name="Wei W."/>
            <person name="Gao Y.C."/>
            <person name="Liu J.Z."/>
            <person name="Shao H.Z."/>
            <person name="Wang X."/>
            <person name="Wang C.C."/>
            <person name="Yang T.C."/>
            <person name="Huo Q.B."/>
            <person name="Li W."/>
            <person name="Chen H.Y."/>
            <person name="Chen S.E."/>
            <person name="Zhou L.G."/>
            <person name="Ni X.B."/>
            <person name="Tian J.H."/>
            <person name="Sheng Y."/>
            <person name="Liu T."/>
            <person name="Pan Y.S."/>
            <person name="Xia L.Y."/>
            <person name="Li J."/>
            <person name="Zhao F."/>
            <person name="Cao W.C."/>
        </authorList>
    </citation>
    <scope>NUCLEOTIDE SEQUENCE</scope>
    <source>
        <strain evidence="2">Rmic-2018</strain>
    </source>
</reference>
<dbReference type="EMBL" id="JABSTU010000003">
    <property type="protein sequence ID" value="KAH8035902.1"/>
    <property type="molecule type" value="Genomic_DNA"/>
</dbReference>
<dbReference type="AlphaFoldDB" id="A0A9J6ENF2"/>
<keyword evidence="3" id="KW-1185">Reference proteome</keyword>